<dbReference type="PROSITE" id="PS50850">
    <property type="entry name" value="MFS"/>
    <property type="match status" value="1"/>
</dbReference>
<feature type="transmembrane region" description="Helical" evidence="6">
    <location>
        <begin position="164"/>
        <end position="186"/>
    </location>
</feature>
<dbReference type="GO" id="GO:0005886">
    <property type="term" value="C:plasma membrane"/>
    <property type="evidence" value="ECO:0007669"/>
    <property type="project" value="UniProtKB-SubCell"/>
</dbReference>
<dbReference type="PANTHER" id="PTHR23528">
    <property type="match status" value="1"/>
</dbReference>
<comment type="caution">
    <text evidence="8">The sequence shown here is derived from an EMBL/GenBank/DDBJ whole genome shotgun (WGS) entry which is preliminary data.</text>
</comment>
<feature type="transmembrane region" description="Helical" evidence="6">
    <location>
        <begin position="243"/>
        <end position="268"/>
    </location>
</feature>
<dbReference type="Pfam" id="PF07690">
    <property type="entry name" value="MFS_1"/>
    <property type="match status" value="1"/>
</dbReference>
<evidence type="ECO:0000256" key="2">
    <source>
        <dbReference type="ARBA" id="ARBA00022448"/>
    </source>
</evidence>
<feature type="transmembrane region" description="Helical" evidence="6">
    <location>
        <begin position="374"/>
        <end position="394"/>
    </location>
</feature>
<evidence type="ECO:0000256" key="6">
    <source>
        <dbReference type="SAM" id="Phobius"/>
    </source>
</evidence>
<feature type="domain" description="Major facilitator superfamily (MFS) profile" evidence="7">
    <location>
        <begin position="242"/>
        <end position="432"/>
    </location>
</feature>
<gene>
    <name evidence="8" type="ORF">C7B47_01675</name>
</gene>
<evidence type="ECO:0000256" key="4">
    <source>
        <dbReference type="ARBA" id="ARBA00022989"/>
    </source>
</evidence>
<protein>
    <recommendedName>
        <fullName evidence="7">Major facilitator superfamily (MFS) profile domain-containing protein</fullName>
    </recommendedName>
</protein>
<reference evidence="8 9" key="1">
    <citation type="journal article" date="2014" name="BMC Genomics">
        <title>Comparison of environmental and isolate Sulfobacillus genomes reveals diverse carbon, sulfur, nitrogen, and hydrogen metabolisms.</title>
        <authorList>
            <person name="Justice N.B."/>
            <person name="Norman A."/>
            <person name="Brown C.T."/>
            <person name="Singh A."/>
            <person name="Thomas B.C."/>
            <person name="Banfield J.F."/>
        </authorList>
    </citation>
    <scope>NUCLEOTIDE SEQUENCE [LARGE SCALE GENOMIC DNA]</scope>
    <source>
        <strain evidence="8">AMDSBA5</strain>
    </source>
</reference>
<dbReference type="Proteomes" id="UP000242705">
    <property type="component" value="Unassembled WGS sequence"/>
</dbReference>
<evidence type="ECO:0000256" key="5">
    <source>
        <dbReference type="ARBA" id="ARBA00023136"/>
    </source>
</evidence>
<dbReference type="PANTHER" id="PTHR23528:SF1">
    <property type="entry name" value="MAJOR FACILITATOR SUPERFAMILY (MFS) PROFILE DOMAIN-CONTAINING PROTEIN"/>
    <property type="match status" value="1"/>
</dbReference>
<dbReference type="AlphaFoldDB" id="A0A2T2X4M4"/>
<evidence type="ECO:0000256" key="3">
    <source>
        <dbReference type="ARBA" id="ARBA00022692"/>
    </source>
</evidence>
<feature type="transmembrane region" description="Helical" evidence="6">
    <location>
        <begin position="192"/>
        <end position="211"/>
    </location>
</feature>
<name>A0A2T2X4M4_SULTH</name>
<feature type="transmembrane region" description="Helical" evidence="6">
    <location>
        <begin position="335"/>
        <end position="362"/>
    </location>
</feature>
<keyword evidence="5 6" id="KW-0472">Membrane</keyword>
<keyword evidence="2" id="KW-0813">Transport</keyword>
<dbReference type="InterPro" id="IPR020846">
    <property type="entry name" value="MFS_dom"/>
</dbReference>
<keyword evidence="3 6" id="KW-0812">Transmembrane</keyword>
<evidence type="ECO:0000313" key="8">
    <source>
        <dbReference type="EMBL" id="PSR29450.1"/>
    </source>
</evidence>
<accession>A0A2T2X4M4</accession>
<comment type="subcellular location">
    <subcellularLocation>
        <location evidence="1">Cell membrane</location>
        <topology evidence="1">Multi-pass membrane protein</topology>
    </subcellularLocation>
</comment>
<evidence type="ECO:0000256" key="1">
    <source>
        <dbReference type="ARBA" id="ARBA00004651"/>
    </source>
</evidence>
<dbReference type="InterPro" id="IPR036259">
    <property type="entry name" value="MFS_trans_sf"/>
</dbReference>
<dbReference type="GO" id="GO:0022857">
    <property type="term" value="F:transmembrane transporter activity"/>
    <property type="evidence" value="ECO:0007669"/>
    <property type="project" value="InterPro"/>
</dbReference>
<dbReference type="EMBL" id="PXYX01000002">
    <property type="protein sequence ID" value="PSR29450.1"/>
    <property type="molecule type" value="Genomic_DNA"/>
</dbReference>
<feature type="transmembrane region" description="Helical" evidence="6">
    <location>
        <begin position="280"/>
        <end position="302"/>
    </location>
</feature>
<sequence>MRCRIAIIIVRKAAELVQHPQSVKPRLSLSQNLALSFYWLTSNIQWTALIIIVVPRAVLYIVGRSASTSVLSSLVVLGSIIATFVQPWAGWISDRVRHAWGRRRPYILWGTAGNVLGLIIMAYSGHFLLIFAFGYLMVQFFSNLAQAAYQALIPDLVSEEQRGVASGWMGFMTQLAIIFGALAPNYFGDPAIYWILSALLVLGWGVTQFGVHEMDSRHFIVPRVTFAQGLRQLWISPRAFPDFWWVFVTRLMIMLGFATLENYLFYYLKFTVGLNKPESTVFRLLALLTLGSLISVLTAGWLSDRLHKRRILVFVGGLLMGATALTFVFTHSMFLILAMGLVFGVGYGIYLSTDWALAVDVLPPGPTQGRSMGLWQASFNLGQVGAGFIAGLFIGSLSHVMSLGEAYRLLFLITFLYFGAGSILIYRVRTAA</sequence>
<feature type="transmembrane region" description="Helical" evidence="6">
    <location>
        <begin position="33"/>
        <end position="54"/>
    </location>
</feature>
<organism evidence="8 9">
    <name type="scientific">Sulfobacillus thermosulfidooxidans</name>
    <dbReference type="NCBI Taxonomy" id="28034"/>
    <lineage>
        <taxon>Bacteria</taxon>
        <taxon>Bacillati</taxon>
        <taxon>Bacillota</taxon>
        <taxon>Clostridia</taxon>
        <taxon>Eubacteriales</taxon>
        <taxon>Clostridiales Family XVII. Incertae Sedis</taxon>
        <taxon>Sulfobacillus</taxon>
    </lineage>
</organism>
<feature type="transmembrane region" description="Helical" evidence="6">
    <location>
        <begin position="311"/>
        <end position="329"/>
    </location>
</feature>
<proteinExistence type="predicted"/>
<evidence type="ECO:0000313" key="9">
    <source>
        <dbReference type="Proteomes" id="UP000242705"/>
    </source>
</evidence>
<dbReference type="SUPFAM" id="SSF103473">
    <property type="entry name" value="MFS general substrate transporter"/>
    <property type="match status" value="1"/>
</dbReference>
<feature type="transmembrane region" description="Helical" evidence="6">
    <location>
        <begin position="406"/>
        <end position="426"/>
    </location>
</feature>
<feature type="transmembrane region" description="Helical" evidence="6">
    <location>
        <begin position="66"/>
        <end position="85"/>
    </location>
</feature>
<keyword evidence="4 6" id="KW-1133">Transmembrane helix</keyword>
<dbReference type="InterPro" id="IPR011701">
    <property type="entry name" value="MFS"/>
</dbReference>
<evidence type="ECO:0000259" key="7">
    <source>
        <dbReference type="PROSITE" id="PS50850"/>
    </source>
</evidence>
<dbReference type="Gene3D" id="1.20.1250.20">
    <property type="entry name" value="MFS general substrate transporter like domains"/>
    <property type="match status" value="2"/>
</dbReference>